<organism evidence="4 5">
    <name type="scientific">Nocardiopsis lambiniae</name>
    <dbReference type="NCBI Taxonomy" id="3075539"/>
    <lineage>
        <taxon>Bacteria</taxon>
        <taxon>Bacillati</taxon>
        <taxon>Actinomycetota</taxon>
        <taxon>Actinomycetes</taxon>
        <taxon>Streptosporangiales</taxon>
        <taxon>Nocardiopsidaceae</taxon>
        <taxon>Nocardiopsis</taxon>
    </lineage>
</organism>
<dbReference type="PANTHER" id="PTHR35526">
    <property type="entry name" value="ANTI-SIGMA-F FACTOR RSBW-RELATED"/>
    <property type="match status" value="1"/>
</dbReference>
<reference evidence="5" key="1">
    <citation type="submission" date="2023-07" db="EMBL/GenBank/DDBJ databases">
        <title>30 novel species of actinomycetes from the DSMZ collection.</title>
        <authorList>
            <person name="Nouioui I."/>
        </authorList>
    </citation>
    <scope>NUCLEOTIDE SEQUENCE [LARGE SCALE GENOMIC DNA]</scope>
    <source>
        <strain evidence="5">DSM 44743</strain>
    </source>
</reference>
<accession>A0ABU2ME76</accession>
<dbReference type="Proteomes" id="UP001183390">
    <property type="component" value="Unassembled WGS sequence"/>
</dbReference>
<gene>
    <name evidence="4" type="ORF">RM479_20885</name>
</gene>
<dbReference type="EMBL" id="JAVREP010000016">
    <property type="protein sequence ID" value="MDT0330883.1"/>
    <property type="molecule type" value="Genomic_DNA"/>
</dbReference>
<feature type="region of interest" description="Disordered" evidence="2">
    <location>
        <begin position="142"/>
        <end position="180"/>
    </location>
</feature>
<keyword evidence="1" id="KW-0418">Kinase</keyword>
<dbReference type="Gene3D" id="3.30.565.10">
    <property type="entry name" value="Histidine kinase-like ATPase, C-terminal domain"/>
    <property type="match status" value="1"/>
</dbReference>
<comment type="caution">
    <text evidence="4">The sequence shown here is derived from an EMBL/GenBank/DDBJ whole genome shotgun (WGS) entry which is preliminary data.</text>
</comment>
<keyword evidence="1" id="KW-0808">Transferase</keyword>
<sequence>MHVSLTLVGLPNAVAFAREFTRSSLHRMPFPDVVDNAELLVSELVTNAVEAGGLTMTTPVSAISRWHFIHLAISVQGGQLLIEVWDAGNGTPSRKPVHPDAENGRGLFLVEMLSQRWGVVPSPHHGKTVWCMLALAAAGPAEHQAAEASPPSATPLPLPRRTMPHGYTPPPSNIPHRTSPLGMEDMEHVLAGLARL</sequence>
<evidence type="ECO:0000256" key="1">
    <source>
        <dbReference type="ARBA" id="ARBA00022527"/>
    </source>
</evidence>
<dbReference type="InterPro" id="IPR050267">
    <property type="entry name" value="Anti-sigma-factor_SerPK"/>
</dbReference>
<keyword evidence="4" id="KW-0067">ATP-binding</keyword>
<dbReference type="GO" id="GO:0005524">
    <property type="term" value="F:ATP binding"/>
    <property type="evidence" value="ECO:0007669"/>
    <property type="project" value="UniProtKB-KW"/>
</dbReference>
<keyword evidence="1" id="KW-0723">Serine/threonine-protein kinase</keyword>
<evidence type="ECO:0000256" key="2">
    <source>
        <dbReference type="SAM" id="MobiDB-lite"/>
    </source>
</evidence>
<dbReference type="SUPFAM" id="SSF55874">
    <property type="entry name" value="ATPase domain of HSP90 chaperone/DNA topoisomerase II/histidine kinase"/>
    <property type="match status" value="1"/>
</dbReference>
<protein>
    <submittedName>
        <fullName evidence="4">ATP-binding protein</fullName>
    </submittedName>
</protein>
<dbReference type="PANTHER" id="PTHR35526:SF3">
    <property type="entry name" value="ANTI-SIGMA-F FACTOR RSBW"/>
    <property type="match status" value="1"/>
</dbReference>
<keyword evidence="4" id="KW-0547">Nucleotide-binding</keyword>
<keyword evidence="5" id="KW-1185">Reference proteome</keyword>
<dbReference type="InterPro" id="IPR036890">
    <property type="entry name" value="HATPase_C_sf"/>
</dbReference>
<feature type="compositionally biased region" description="Low complexity" evidence="2">
    <location>
        <begin position="142"/>
        <end position="151"/>
    </location>
</feature>
<name>A0ABU2ME76_9ACTN</name>
<dbReference type="RefSeq" id="WP_311513466.1">
    <property type="nucleotide sequence ID" value="NZ_JAVREP010000016.1"/>
</dbReference>
<dbReference type="Pfam" id="PF13581">
    <property type="entry name" value="HATPase_c_2"/>
    <property type="match status" value="1"/>
</dbReference>
<feature type="domain" description="Histidine kinase/HSP90-like ATPase" evidence="3">
    <location>
        <begin position="11"/>
        <end position="119"/>
    </location>
</feature>
<evidence type="ECO:0000259" key="3">
    <source>
        <dbReference type="Pfam" id="PF13581"/>
    </source>
</evidence>
<proteinExistence type="predicted"/>
<evidence type="ECO:0000313" key="4">
    <source>
        <dbReference type="EMBL" id="MDT0330883.1"/>
    </source>
</evidence>
<evidence type="ECO:0000313" key="5">
    <source>
        <dbReference type="Proteomes" id="UP001183390"/>
    </source>
</evidence>
<dbReference type="InterPro" id="IPR003594">
    <property type="entry name" value="HATPase_dom"/>
</dbReference>
<dbReference type="CDD" id="cd16936">
    <property type="entry name" value="HATPase_RsbW-like"/>
    <property type="match status" value="1"/>
</dbReference>